<dbReference type="Proteomes" id="UP000245216">
    <property type="component" value="Unassembled WGS sequence"/>
</dbReference>
<dbReference type="GeneID" id="29369319"/>
<sequence length="201" mass="23653">MQGRPVPPELIHPEHFVHVRIIIGMVLGISISRLIVGVSEFIQHPKAKRIYPIHLGWVLYLFLTIIHFWWYEFSLVKVQVWSFQLYFFLILYTCVFAIMASLLFPSNMEEYRGFEDYFQTRRRSLYGFFVLIQLMDVIDTAIKGKDYFLSLGLEYPVQQAVFIVMGLIAMVVPSKPYQAALVVLTIVYKGLWIFRLYDILN</sequence>
<proteinExistence type="predicted"/>
<dbReference type="KEGG" id="afa:UZ73_17930"/>
<dbReference type="OrthoDB" id="9803673at2"/>
<evidence type="ECO:0000313" key="1">
    <source>
        <dbReference type="EMBL" id="PWE13519.1"/>
    </source>
</evidence>
<dbReference type="EMBL" id="QEXO01000004">
    <property type="protein sequence ID" value="PWE13519.1"/>
    <property type="molecule type" value="Genomic_DNA"/>
</dbReference>
<accession>A0A2U2BHN5</accession>
<name>A0A2U2BHN5_ALCFA</name>
<reference evidence="1 2" key="1">
    <citation type="submission" date="2018-05" db="EMBL/GenBank/DDBJ databases">
        <title>Genome Sequence of an Efficient Indole-Degrading Bacterium, Alcaligenes sp.YBY.</title>
        <authorList>
            <person name="Yang B."/>
        </authorList>
    </citation>
    <scope>NUCLEOTIDE SEQUENCE [LARGE SCALE GENOMIC DNA]</scope>
    <source>
        <strain evidence="1 2">YBY</strain>
    </source>
</reference>
<evidence type="ECO:0000313" key="2">
    <source>
        <dbReference type="Proteomes" id="UP000245216"/>
    </source>
</evidence>
<reference evidence="1 2" key="2">
    <citation type="submission" date="2018-05" db="EMBL/GenBank/DDBJ databases">
        <authorList>
            <person name="Lanie J.A."/>
            <person name="Ng W.-L."/>
            <person name="Kazmierczak K.M."/>
            <person name="Andrzejewski T.M."/>
            <person name="Davidsen T.M."/>
            <person name="Wayne K.J."/>
            <person name="Tettelin H."/>
            <person name="Glass J.I."/>
            <person name="Rusch D."/>
            <person name="Podicherti R."/>
            <person name="Tsui H.-C.T."/>
            <person name="Winkler M.E."/>
        </authorList>
    </citation>
    <scope>NUCLEOTIDE SEQUENCE [LARGE SCALE GENOMIC DNA]</scope>
    <source>
        <strain evidence="1 2">YBY</strain>
    </source>
</reference>
<protein>
    <submittedName>
        <fullName evidence="1">Uncharacterized protein</fullName>
    </submittedName>
</protein>
<dbReference type="AlphaFoldDB" id="A0A2U2BHN5"/>
<dbReference type="RefSeq" id="WP_052362853.1">
    <property type="nucleotide sequence ID" value="NZ_CAXOKM010000003.1"/>
</dbReference>
<dbReference type="STRING" id="511.UZ73_17930"/>
<comment type="caution">
    <text evidence="1">The sequence shown here is derived from an EMBL/GenBank/DDBJ whole genome shotgun (WGS) entry which is preliminary data.</text>
</comment>
<organism evidence="1 2">
    <name type="scientific">Alcaligenes faecalis</name>
    <dbReference type="NCBI Taxonomy" id="511"/>
    <lineage>
        <taxon>Bacteria</taxon>
        <taxon>Pseudomonadati</taxon>
        <taxon>Pseudomonadota</taxon>
        <taxon>Betaproteobacteria</taxon>
        <taxon>Burkholderiales</taxon>
        <taxon>Alcaligenaceae</taxon>
        <taxon>Alcaligenes</taxon>
    </lineage>
</organism>
<gene>
    <name evidence="1" type="ORF">DF183_17140</name>
</gene>